<sequence length="186" mass="21104">MAKLNFLQRLRSFQSFKQKLVEVIEPSTSQPFPEVVELTYHHCVWKIEAEQEAFMIVRRTPFNNESRFVVIVDGEKFYKLWRSTPETSCAPRIQMPLDYRYAHAVEGFSAGLKNPVPLAEVNFSPSHGKKGVSFTNGTTRTLWLLAHRAKAFPILLGSESSSQELHRLAGTSSPPITVASLLPEDW</sequence>
<dbReference type="Pfam" id="PF22162">
    <property type="entry name" value="PFIN"/>
    <property type="match status" value="1"/>
</dbReference>
<reference evidence="1 2" key="1">
    <citation type="submission" date="2019-02" db="EMBL/GenBank/DDBJ databases">
        <title>Genomic Encyclopedia of Archaeal and Bacterial Type Strains, Phase II (KMG-II): from individual species to whole genera.</title>
        <authorList>
            <person name="Goeker M."/>
        </authorList>
    </citation>
    <scope>NUCLEOTIDE SEQUENCE [LARGE SCALE GENOMIC DNA]</scope>
    <source>
        <strain evidence="1 2">DSM 18101</strain>
    </source>
</reference>
<organism evidence="1 2">
    <name type="scientific">Edaphobacter modestus</name>
    <dbReference type="NCBI Taxonomy" id="388466"/>
    <lineage>
        <taxon>Bacteria</taxon>
        <taxon>Pseudomonadati</taxon>
        <taxon>Acidobacteriota</taxon>
        <taxon>Terriglobia</taxon>
        <taxon>Terriglobales</taxon>
        <taxon>Acidobacteriaceae</taxon>
        <taxon>Edaphobacter</taxon>
    </lineage>
</organism>
<dbReference type="Proteomes" id="UP000292958">
    <property type="component" value="Unassembled WGS sequence"/>
</dbReference>
<proteinExistence type="predicted"/>
<evidence type="ECO:0000313" key="1">
    <source>
        <dbReference type="EMBL" id="RZU28918.1"/>
    </source>
</evidence>
<dbReference type="EMBL" id="SHKW01000008">
    <property type="protein sequence ID" value="RZU28918.1"/>
    <property type="molecule type" value="Genomic_DNA"/>
</dbReference>
<dbReference type="AlphaFoldDB" id="A0A4Q7XXV6"/>
<dbReference type="RefSeq" id="WP_130425308.1">
    <property type="nucleotide sequence ID" value="NZ_SHKW01000008.1"/>
</dbReference>
<protein>
    <submittedName>
        <fullName evidence="1">Uncharacterized protein</fullName>
    </submittedName>
</protein>
<comment type="caution">
    <text evidence="1">The sequence shown here is derived from an EMBL/GenBank/DDBJ whole genome shotgun (WGS) entry which is preliminary data.</text>
</comment>
<gene>
    <name evidence="1" type="ORF">BDD14_6503</name>
</gene>
<keyword evidence="2" id="KW-1185">Reference proteome</keyword>
<dbReference type="InterPro" id="IPR054044">
    <property type="entry name" value="PFIN"/>
</dbReference>
<name>A0A4Q7XXV6_9BACT</name>
<evidence type="ECO:0000313" key="2">
    <source>
        <dbReference type="Proteomes" id="UP000292958"/>
    </source>
</evidence>
<accession>A0A4Q7XXV6</accession>
<dbReference type="OrthoDB" id="5679866at2"/>